<keyword evidence="3" id="KW-0805">Transcription regulation</keyword>
<evidence type="ECO:0000256" key="5">
    <source>
        <dbReference type="ARBA" id="ARBA00023242"/>
    </source>
</evidence>
<evidence type="ECO:0000256" key="4">
    <source>
        <dbReference type="ARBA" id="ARBA00023163"/>
    </source>
</evidence>
<dbReference type="OrthoDB" id="2309723at2759"/>
<dbReference type="GO" id="GO:0046872">
    <property type="term" value="F:metal ion binding"/>
    <property type="evidence" value="ECO:0007669"/>
    <property type="project" value="UniProtKB-KW"/>
</dbReference>
<feature type="region of interest" description="Disordered" evidence="6">
    <location>
        <begin position="52"/>
        <end position="95"/>
    </location>
</feature>
<feature type="compositionally biased region" description="Basic and acidic residues" evidence="6">
    <location>
        <begin position="58"/>
        <end position="70"/>
    </location>
</feature>
<gene>
    <name evidence="7" type="ORF">SPSK_05944</name>
</gene>
<accession>A0A0F2MMT3</accession>
<feature type="region of interest" description="Disordered" evidence="6">
    <location>
        <begin position="1"/>
        <end position="24"/>
    </location>
</feature>
<dbReference type="Proteomes" id="UP000033710">
    <property type="component" value="Unassembled WGS sequence"/>
</dbReference>
<organism evidence="7 8">
    <name type="scientific">Sporothrix schenckii 1099-18</name>
    <dbReference type="NCBI Taxonomy" id="1397361"/>
    <lineage>
        <taxon>Eukaryota</taxon>
        <taxon>Fungi</taxon>
        <taxon>Dikarya</taxon>
        <taxon>Ascomycota</taxon>
        <taxon>Pezizomycotina</taxon>
        <taxon>Sordariomycetes</taxon>
        <taxon>Sordariomycetidae</taxon>
        <taxon>Ophiostomatales</taxon>
        <taxon>Ophiostomataceae</taxon>
        <taxon>Sporothrix</taxon>
    </lineage>
</organism>
<proteinExistence type="predicted"/>
<reference evidence="7 8" key="2">
    <citation type="journal article" date="2015" name="Eukaryot. Cell">
        <title>Asexual propagation of a virulent clone complex in a human and feline outbreak of sporotrichosis.</title>
        <authorList>
            <person name="Teixeira Mde M."/>
            <person name="Rodrigues A.M."/>
            <person name="Tsui C.K."/>
            <person name="de Almeida L.G."/>
            <person name="Van Diepeningen A.D."/>
            <person name="van den Ende B.G."/>
            <person name="Fernandes G.F."/>
            <person name="Kano R."/>
            <person name="Hamelin R.C."/>
            <person name="Lopes-Bezerra L.M."/>
            <person name="Vasconcelos A.T."/>
            <person name="de Hoog S."/>
            <person name="de Camargo Z.P."/>
            <person name="Felipe M.S."/>
        </authorList>
    </citation>
    <scope>NUCLEOTIDE SEQUENCE [LARGE SCALE GENOMIC DNA]</scope>
    <source>
        <strain evidence="7 8">1099-18</strain>
    </source>
</reference>
<comment type="subcellular location">
    <subcellularLocation>
        <location evidence="1">Nucleus</location>
    </subcellularLocation>
</comment>
<dbReference type="RefSeq" id="XP_016592157.1">
    <property type="nucleotide sequence ID" value="XM_016732652.1"/>
</dbReference>
<comment type="caution">
    <text evidence="7">The sequence shown here is derived from an EMBL/GenBank/DDBJ whole genome shotgun (WGS) entry which is preliminary data.</text>
</comment>
<dbReference type="PANTHER" id="PTHR47338">
    <property type="entry name" value="ZN(II)2CYS6 TRANSCRIPTION FACTOR (EUROFUNG)-RELATED"/>
    <property type="match status" value="1"/>
</dbReference>
<dbReference type="AlphaFoldDB" id="A0A0F2MMT3"/>
<evidence type="ECO:0000256" key="6">
    <source>
        <dbReference type="SAM" id="MobiDB-lite"/>
    </source>
</evidence>
<name>A0A0F2MMT3_SPOSC</name>
<keyword evidence="2" id="KW-0479">Metal-binding</keyword>
<feature type="compositionally biased region" description="Low complexity" evidence="6">
    <location>
        <begin position="628"/>
        <end position="654"/>
    </location>
</feature>
<evidence type="ECO:0008006" key="9">
    <source>
        <dbReference type="Google" id="ProtNLM"/>
    </source>
</evidence>
<keyword evidence="4" id="KW-0804">Transcription</keyword>
<dbReference type="CDD" id="cd12148">
    <property type="entry name" value="fungal_TF_MHR"/>
    <property type="match status" value="1"/>
</dbReference>
<dbReference type="PANTHER" id="PTHR47338:SF5">
    <property type="entry name" value="ZN(II)2CYS6 TRANSCRIPTION FACTOR (EUROFUNG)"/>
    <property type="match status" value="1"/>
</dbReference>
<dbReference type="InterPro" id="IPR050815">
    <property type="entry name" value="TF_fung"/>
</dbReference>
<evidence type="ECO:0000313" key="8">
    <source>
        <dbReference type="Proteomes" id="UP000033710"/>
    </source>
</evidence>
<evidence type="ECO:0000256" key="1">
    <source>
        <dbReference type="ARBA" id="ARBA00004123"/>
    </source>
</evidence>
<evidence type="ECO:0000313" key="7">
    <source>
        <dbReference type="EMBL" id="KJR89481.1"/>
    </source>
</evidence>
<dbReference type="VEuPathDB" id="FungiDB:SPSK_05944"/>
<evidence type="ECO:0000256" key="2">
    <source>
        <dbReference type="ARBA" id="ARBA00022723"/>
    </source>
</evidence>
<dbReference type="GO" id="GO:0005634">
    <property type="term" value="C:nucleus"/>
    <property type="evidence" value="ECO:0007669"/>
    <property type="project" value="UniProtKB-SubCell"/>
</dbReference>
<feature type="compositionally biased region" description="Basic and acidic residues" evidence="6">
    <location>
        <begin position="8"/>
        <end position="22"/>
    </location>
</feature>
<protein>
    <recommendedName>
        <fullName evidence="9">Transcription factor domain-containing protein</fullName>
    </recommendedName>
</protein>
<sequence>MPQRSQKFAKERPMGRPRRACDKCNTQKVPFPVSRFAFPVSLNSRVFTISLNLTPPENRPDNRPDSRPDNRTSPSDTHSQPDLRPPPQSSSSLISSSNSVADLSAYCGVPQTLLWELVEIYFTHGYNASLLLHKDTFVHSLRAGTVTPHVLLSVCAWASKWVLVSRKFFDSPYRHPLTKKRFYKDESGNYSLVKPGFGHEWATRAGSLVFAELVDPREENIVTFINLSLYWYSVGEWRRCYLLKWNAILISYNLNITSAARDDAARDDAARDDAARDEAQSAMLAVEMSRRRFWSSYLSMNFGSRVEFSTGNYSTAFAKVPLPCSDAFFASGMKDLDKKGDGSVYAELVRGLTLWNKISDIVKKTDVPKLTTLDSLHESLSQWWSNVPDSLKLPLELPVAGETRTQDVDGDAPSSEPQHSPLPLRLLLCVMYHQSICILHSSIVPLFSYRSDSATTAALSSHSHLSLYSRHVSAQLAFEHAQAVSQLIKLSQRHYNIDPDRIPGFVSFAAYSACAVQIPFFWCSNQDVQTRARSNVLVNLRMIQQMGKHWKYVSLLGINSWTLYKTLSRKPPRLNDEPKFMDPSMLDVSWNGTDRAAKSIMSYSEIIWQSTGSYVERTDAEITDLGLSSRSRPSSVPPADDELSSSTATTVASTFSGPDGYGGNGGGNGGMNAAGLYLSPPRFDTSLDFFMPSSPNDGFDFVQAQNGMISSQQLASFNTWLQQIESETLFRSPM</sequence>
<dbReference type="GO" id="GO:0000981">
    <property type="term" value="F:DNA-binding transcription factor activity, RNA polymerase II-specific"/>
    <property type="evidence" value="ECO:0007669"/>
    <property type="project" value="InterPro"/>
</dbReference>
<keyword evidence="5" id="KW-0539">Nucleus</keyword>
<dbReference type="KEGG" id="ssck:SPSK_05944"/>
<dbReference type="GeneID" id="27667929"/>
<dbReference type="EMBL" id="AXCR01000001">
    <property type="protein sequence ID" value="KJR89481.1"/>
    <property type="molecule type" value="Genomic_DNA"/>
</dbReference>
<reference evidence="7 8" key="1">
    <citation type="journal article" date="2014" name="BMC Genomics">
        <title>Comparative genomics of the major fungal agents of human and animal Sporotrichosis: Sporothrix schenckii and Sporothrix brasiliensis.</title>
        <authorList>
            <person name="Teixeira M.M."/>
            <person name="de Almeida L.G."/>
            <person name="Kubitschek-Barreira P."/>
            <person name="Alves F.L."/>
            <person name="Kioshima E.S."/>
            <person name="Abadio A.K."/>
            <person name="Fernandes L."/>
            <person name="Derengowski L.S."/>
            <person name="Ferreira K.S."/>
            <person name="Souza R.C."/>
            <person name="Ruiz J.C."/>
            <person name="de Andrade N.C."/>
            <person name="Paes H.C."/>
            <person name="Nicola A.M."/>
            <person name="Albuquerque P."/>
            <person name="Gerber A.L."/>
            <person name="Martins V.P."/>
            <person name="Peconick L.D."/>
            <person name="Neto A.V."/>
            <person name="Chaucanez C.B."/>
            <person name="Silva P.A."/>
            <person name="Cunha O.L."/>
            <person name="de Oliveira F.F."/>
            <person name="dos Santos T.C."/>
            <person name="Barros A.L."/>
            <person name="Soares M.A."/>
            <person name="de Oliveira L.M."/>
            <person name="Marini M.M."/>
            <person name="Villalobos-Duno H."/>
            <person name="Cunha M.M."/>
            <person name="de Hoog S."/>
            <person name="da Silveira J.F."/>
            <person name="Henrissat B."/>
            <person name="Nino-Vega G.A."/>
            <person name="Cisalpino P.S."/>
            <person name="Mora-Montes H.M."/>
            <person name="Almeida S.R."/>
            <person name="Stajich J.E."/>
            <person name="Lopes-Bezerra L.M."/>
            <person name="Vasconcelos A.T."/>
            <person name="Felipe M.S."/>
        </authorList>
    </citation>
    <scope>NUCLEOTIDE SEQUENCE [LARGE SCALE GENOMIC DNA]</scope>
    <source>
        <strain evidence="7 8">1099-18</strain>
    </source>
</reference>
<feature type="region of interest" description="Disordered" evidence="6">
    <location>
        <begin position="625"/>
        <end position="666"/>
    </location>
</feature>
<evidence type="ECO:0000256" key="3">
    <source>
        <dbReference type="ARBA" id="ARBA00023015"/>
    </source>
</evidence>